<sequence length="176" mass="20609">MSSVKLKGKWYAVGILRDITERKLVEDALRESEYRHKRLLGAVTTYTYTVEVENGRVIKTTHSKGCKGITGYSPEDYERDPHLWYRMIYEEDRYKLLKHISDVLSGKNESIENRIMHKDGRIRCVRNTPAIHYDEKGNLVSYDGLIIEITEAKQKEEGLRKYGQELETQVKKRSLL</sequence>
<protein>
    <recommendedName>
        <fullName evidence="2">histidine kinase</fullName>
        <ecNumber evidence="2">2.7.13.3</ecNumber>
    </recommendedName>
</protein>
<evidence type="ECO:0000256" key="4">
    <source>
        <dbReference type="ARBA" id="ARBA00022679"/>
    </source>
</evidence>
<dbReference type="SUPFAM" id="SSF55785">
    <property type="entry name" value="PYP-like sensor domain (PAS domain)"/>
    <property type="match status" value="1"/>
</dbReference>
<evidence type="ECO:0000256" key="5">
    <source>
        <dbReference type="ARBA" id="ARBA00022777"/>
    </source>
</evidence>
<keyword evidence="3" id="KW-0597">Phosphoprotein</keyword>
<gene>
    <name evidence="7" type="ORF">MBAV_000053</name>
</gene>
<dbReference type="EMBL" id="LACI01000029">
    <property type="protein sequence ID" value="KJU87753.1"/>
    <property type="molecule type" value="Genomic_DNA"/>
</dbReference>
<dbReference type="PROSITE" id="PS50113">
    <property type="entry name" value="PAC"/>
    <property type="match status" value="1"/>
</dbReference>
<dbReference type="InterPro" id="IPR000700">
    <property type="entry name" value="PAS-assoc_C"/>
</dbReference>
<name>A0A0F3H470_9BACT</name>
<dbReference type="AlphaFoldDB" id="A0A0F3H470"/>
<dbReference type="GO" id="GO:0004673">
    <property type="term" value="F:protein histidine kinase activity"/>
    <property type="evidence" value="ECO:0007669"/>
    <property type="project" value="UniProtKB-EC"/>
</dbReference>
<evidence type="ECO:0000256" key="1">
    <source>
        <dbReference type="ARBA" id="ARBA00000085"/>
    </source>
</evidence>
<keyword evidence="4" id="KW-0808">Transferase</keyword>
<dbReference type="EC" id="2.7.13.3" evidence="2"/>
<organism evidence="7 8">
    <name type="scientific">Candidatus Magnetobacterium bavaricum</name>
    <dbReference type="NCBI Taxonomy" id="29290"/>
    <lineage>
        <taxon>Bacteria</taxon>
        <taxon>Pseudomonadati</taxon>
        <taxon>Nitrospirota</taxon>
        <taxon>Thermodesulfovibrionia</taxon>
        <taxon>Thermodesulfovibrionales</taxon>
        <taxon>Candidatus Magnetobacteriaceae</taxon>
        <taxon>Candidatus Magnetobacterium</taxon>
    </lineage>
</organism>
<dbReference type="PATRIC" id="fig|29290.4.peg.71"/>
<evidence type="ECO:0000313" key="8">
    <source>
        <dbReference type="Proteomes" id="UP000033423"/>
    </source>
</evidence>
<dbReference type="Gene3D" id="3.30.450.20">
    <property type="entry name" value="PAS domain"/>
    <property type="match status" value="2"/>
</dbReference>
<accession>A0A0F3H470</accession>
<dbReference type="PANTHER" id="PTHR43304">
    <property type="entry name" value="PHYTOCHROME-LIKE PROTEIN CPH1"/>
    <property type="match status" value="1"/>
</dbReference>
<dbReference type="NCBIfam" id="TIGR00229">
    <property type="entry name" value="sensory_box"/>
    <property type="match status" value="1"/>
</dbReference>
<comment type="caution">
    <text evidence="7">The sequence shown here is derived from an EMBL/GenBank/DDBJ whole genome shotgun (WGS) entry which is preliminary data.</text>
</comment>
<proteinExistence type="predicted"/>
<dbReference type="InterPro" id="IPR035965">
    <property type="entry name" value="PAS-like_dom_sf"/>
</dbReference>
<evidence type="ECO:0000256" key="2">
    <source>
        <dbReference type="ARBA" id="ARBA00012438"/>
    </source>
</evidence>
<dbReference type="PANTHER" id="PTHR43304:SF1">
    <property type="entry name" value="PAC DOMAIN-CONTAINING PROTEIN"/>
    <property type="match status" value="1"/>
</dbReference>
<dbReference type="InterPro" id="IPR052162">
    <property type="entry name" value="Sensor_kinase/Photoreceptor"/>
</dbReference>
<feature type="domain" description="PAC" evidence="6">
    <location>
        <begin position="109"/>
        <end position="161"/>
    </location>
</feature>
<dbReference type="Proteomes" id="UP000033423">
    <property type="component" value="Unassembled WGS sequence"/>
</dbReference>
<keyword evidence="5" id="KW-0418">Kinase</keyword>
<reference evidence="7 8" key="1">
    <citation type="submission" date="2015-02" db="EMBL/GenBank/DDBJ databases">
        <title>Single-cell genomics of uncultivated deep-branching MTB reveals a conserved set of magnetosome genes.</title>
        <authorList>
            <person name="Kolinko S."/>
            <person name="Richter M."/>
            <person name="Glockner F.O."/>
            <person name="Brachmann A."/>
            <person name="Schuler D."/>
        </authorList>
    </citation>
    <scope>NUCLEOTIDE SEQUENCE [LARGE SCALE GENOMIC DNA]</scope>
    <source>
        <strain evidence="7">TM-1</strain>
    </source>
</reference>
<keyword evidence="8" id="KW-1185">Reference proteome</keyword>
<evidence type="ECO:0000256" key="3">
    <source>
        <dbReference type="ARBA" id="ARBA00022553"/>
    </source>
</evidence>
<evidence type="ECO:0000313" key="7">
    <source>
        <dbReference type="EMBL" id="KJU87753.1"/>
    </source>
</evidence>
<dbReference type="Pfam" id="PF08447">
    <property type="entry name" value="PAS_3"/>
    <property type="match status" value="1"/>
</dbReference>
<comment type="catalytic activity">
    <reaction evidence="1">
        <text>ATP + protein L-histidine = ADP + protein N-phospho-L-histidine.</text>
        <dbReference type="EC" id="2.7.13.3"/>
    </reaction>
</comment>
<dbReference type="InterPro" id="IPR000014">
    <property type="entry name" value="PAS"/>
</dbReference>
<evidence type="ECO:0000259" key="6">
    <source>
        <dbReference type="PROSITE" id="PS50113"/>
    </source>
</evidence>
<dbReference type="InterPro" id="IPR013655">
    <property type="entry name" value="PAS_fold_3"/>
</dbReference>